<dbReference type="GO" id="GO:0004140">
    <property type="term" value="F:dephospho-CoA kinase activity"/>
    <property type="evidence" value="ECO:0007669"/>
    <property type="project" value="InterPro"/>
</dbReference>
<evidence type="ECO:0000313" key="5">
    <source>
        <dbReference type="RefSeq" id="XP_020982320.1"/>
    </source>
</evidence>
<protein>
    <submittedName>
        <fullName evidence="5">Dephospho-CoA kinase-like</fullName>
    </submittedName>
</protein>
<name>A0A6P5MCX8_ARADU</name>
<dbReference type="Proteomes" id="UP000515211">
    <property type="component" value="Chromosome 7"/>
</dbReference>
<dbReference type="RefSeq" id="XP_020982320.1">
    <property type="nucleotide sequence ID" value="XM_021126661.1"/>
</dbReference>
<evidence type="ECO:0000313" key="4">
    <source>
        <dbReference type="Proteomes" id="UP000515211"/>
    </source>
</evidence>
<dbReference type="PANTHER" id="PTHR10695:SF46">
    <property type="entry name" value="BIFUNCTIONAL COENZYME A SYNTHASE-RELATED"/>
    <property type="match status" value="1"/>
</dbReference>
<keyword evidence="3" id="KW-0067">ATP-binding</keyword>
<dbReference type="SUPFAM" id="SSF52540">
    <property type="entry name" value="P-loop containing nucleoside triphosphate hydrolases"/>
    <property type="match status" value="1"/>
</dbReference>
<dbReference type="GO" id="GO:0015937">
    <property type="term" value="P:coenzyme A biosynthetic process"/>
    <property type="evidence" value="ECO:0007669"/>
    <property type="project" value="InterPro"/>
</dbReference>
<evidence type="ECO:0000256" key="2">
    <source>
        <dbReference type="ARBA" id="ARBA00022741"/>
    </source>
</evidence>
<keyword evidence="4" id="KW-1185">Reference proteome</keyword>
<gene>
    <name evidence="5" type="primary">LOC110273522</name>
</gene>
<proteinExistence type="predicted"/>
<dbReference type="GO" id="GO:0005524">
    <property type="term" value="F:ATP binding"/>
    <property type="evidence" value="ECO:0007669"/>
    <property type="project" value="UniProtKB-KW"/>
</dbReference>
<reference evidence="5" key="2">
    <citation type="submission" date="2025-08" db="UniProtKB">
        <authorList>
            <consortium name="RefSeq"/>
        </authorList>
    </citation>
    <scope>IDENTIFICATION</scope>
    <source>
        <tissue evidence="5">Whole plant</tissue>
    </source>
</reference>
<dbReference type="InterPro" id="IPR027417">
    <property type="entry name" value="P-loop_NTPase"/>
</dbReference>
<dbReference type="AlphaFoldDB" id="A0A6P5MCX8"/>
<sequence length="109" mass="12419">MDKFTKPIIVVWIDPETEKKRLMRRDKSNEENARNRINDQMTLDLKMNKADMVTDNTGSLDHLNEQFQKVLIEVSKPLTWTQFSLSKNGASVILASLTSGVVLCIKALL</sequence>
<evidence type="ECO:0000256" key="3">
    <source>
        <dbReference type="ARBA" id="ARBA00022840"/>
    </source>
</evidence>
<dbReference type="Gene3D" id="3.40.50.300">
    <property type="entry name" value="P-loop containing nucleotide triphosphate hydrolases"/>
    <property type="match status" value="1"/>
</dbReference>
<evidence type="ECO:0000256" key="1">
    <source>
        <dbReference type="ARBA" id="ARBA00004724"/>
    </source>
</evidence>
<keyword evidence="2" id="KW-0547">Nucleotide-binding</keyword>
<dbReference type="PANTHER" id="PTHR10695">
    <property type="entry name" value="DEPHOSPHO-COA KINASE-RELATED"/>
    <property type="match status" value="1"/>
</dbReference>
<comment type="pathway">
    <text evidence="1">Cofactor biosynthesis; coenzyme A biosynthesis.</text>
</comment>
<organism evidence="4 5">
    <name type="scientific">Arachis duranensis</name>
    <name type="common">Wild peanut</name>
    <dbReference type="NCBI Taxonomy" id="130453"/>
    <lineage>
        <taxon>Eukaryota</taxon>
        <taxon>Viridiplantae</taxon>
        <taxon>Streptophyta</taxon>
        <taxon>Embryophyta</taxon>
        <taxon>Tracheophyta</taxon>
        <taxon>Spermatophyta</taxon>
        <taxon>Magnoliopsida</taxon>
        <taxon>eudicotyledons</taxon>
        <taxon>Gunneridae</taxon>
        <taxon>Pentapetalae</taxon>
        <taxon>rosids</taxon>
        <taxon>fabids</taxon>
        <taxon>Fabales</taxon>
        <taxon>Fabaceae</taxon>
        <taxon>Papilionoideae</taxon>
        <taxon>50 kb inversion clade</taxon>
        <taxon>dalbergioids sensu lato</taxon>
        <taxon>Dalbergieae</taxon>
        <taxon>Pterocarpus clade</taxon>
        <taxon>Arachis</taxon>
    </lineage>
</organism>
<dbReference type="PROSITE" id="PS51219">
    <property type="entry name" value="DPCK"/>
    <property type="match status" value="1"/>
</dbReference>
<accession>A0A6P5MCX8</accession>
<reference evidence="4" key="1">
    <citation type="journal article" date="2016" name="Nat. Genet.">
        <title>The genome sequences of Arachis duranensis and Arachis ipaensis, the diploid ancestors of cultivated peanut.</title>
        <authorList>
            <person name="Bertioli D.J."/>
            <person name="Cannon S.B."/>
            <person name="Froenicke L."/>
            <person name="Huang G."/>
            <person name="Farmer A.D."/>
            <person name="Cannon E.K."/>
            <person name="Liu X."/>
            <person name="Gao D."/>
            <person name="Clevenger J."/>
            <person name="Dash S."/>
            <person name="Ren L."/>
            <person name="Moretzsohn M.C."/>
            <person name="Shirasawa K."/>
            <person name="Huang W."/>
            <person name="Vidigal B."/>
            <person name="Abernathy B."/>
            <person name="Chu Y."/>
            <person name="Niederhuth C.E."/>
            <person name="Umale P."/>
            <person name="Araujo A.C."/>
            <person name="Kozik A."/>
            <person name="Kim K.D."/>
            <person name="Burow M.D."/>
            <person name="Varshney R.K."/>
            <person name="Wang X."/>
            <person name="Zhang X."/>
            <person name="Barkley N."/>
            <person name="Guimaraes P.M."/>
            <person name="Isobe S."/>
            <person name="Guo B."/>
            <person name="Liao B."/>
            <person name="Stalker H.T."/>
            <person name="Schmitz R.J."/>
            <person name="Scheffler B.E."/>
            <person name="Leal-Bertioli S.C."/>
            <person name="Xun X."/>
            <person name="Jackson S.A."/>
            <person name="Michelmore R."/>
            <person name="Ozias-Akins P."/>
        </authorList>
    </citation>
    <scope>NUCLEOTIDE SEQUENCE [LARGE SCALE GENOMIC DNA]</scope>
    <source>
        <strain evidence="4">cv. V14167</strain>
    </source>
</reference>
<dbReference type="KEGG" id="adu:110273522"/>
<dbReference type="InterPro" id="IPR001977">
    <property type="entry name" value="Depp_CoAkinase"/>
</dbReference>
<dbReference type="Pfam" id="PF01121">
    <property type="entry name" value="CoaE"/>
    <property type="match status" value="1"/>
</dbReference>
<dbReference type="GeneID" id="110273522"/>